<evidence type="ECO:0000256" key="2">
    <source>
        <dbReference type="ARBA" id="ARBA00005042"/>
    </source>
</evidence>
<keyword evidence="11 15" id="KW-0472">Membrane</keyword>
<keyword evidence="10" id="KW-0443">Lipid metabolism</keyword>
<dbReference type="PANTHER" id="PTHR14269">
    <property type="entry name" value="CDP-DIACYLGLYCEROL--GLYCEROL-3-PHOSPHATE 3-PHOSPHATIDYLTRANSFERASE-RELATED"/>
    <property type="match status" value="1"/>
</dbReference>
<dbReference type="GO" id="GO:0008444">
    <property type="term" value="F:CDP-diacylglycerol-glycerol-3-phosphate 3-phosphatidyltransferase activity"/>
    <property type="evidence" value="ECO:0007669"/>
    <property type="project" value="UniProtKB-EC"/>
</dbReference>
<evidence type="ECO:0000256" key="6">
    <source>
        <dbReference type="ARBA" id="ARBA00014944"/>
    </source>
</evidence>
<reference evidence="17" key="1">
    <citation type="submission" date="2008-03" db="EMBL/GenBank/DDBJ databases">
        <title>Complete sequence of chromosome of Beijerinckia indica subsp. indica ATCC 9039.</title>
        <authorList>
            <consortium name="US DOE Joint Genome Institute"/>
            <person name="Copeland A."/>
            <person name="Lucas S."/>
            <person name="Lapidus A."/>
            <person name="Glavina del Rio T."/>
            <person name="Dalin E."/>
            <person name="Tice H."/>
            <person name="Bruce D."/>
            <person name="Goodwin L."/>
            <person name="Pitluck S."/>
            <person name="LaButti K."/>
            <person name="Schmutz J."/>
            <person name="Larimer F."/>
            <person name="Land M."/>
            <person name="Hauser L."/>
            <person name="Kyrpides N."/>
            <person name="Mikhailova N."/>
            <person name="Dunfield P.F."/>
            <person name="Dedysh S.N."/>
            <person name="Liesack W."/>
            <person name="Saw J.H."/>
            <person name="Alam M."/>
            <person name="Chen Y."/>
            <person name="Murrell J.C."/>
            <person name="Richardson P."/>
        </authorList>
    </citation>
    <scope>NUCLEOTIDE SEQUENCE [LARGE SCALE GENOMIC DNA]</scope>
    <source>
        <strain evidence="17">ATCC 9039 / DSM 1715 / NCIMB 8712</strain>
    </source>
</reference>
<evidence type="ECO:0000256" key="8">
    <source>
        <dbReference type="ARBA" id="ARBA00022692"/>
    </source>
</evidence>
<keyword evidence="13" id="KW-1208">Phospholipid metabolism</keyword>
<evidence type="ECO:0000256" key="3">
    <source>
        <dbReference type="ARBA" id="ARBA00005189"/>
    </source>
</evidence>
<dbReference type="HOGENOM" id="CLU_051314_6_2_5"/>
<evidence type="ECO:0000256" key="14">
    <source>
        <dbReference type="ARBA" id="ARBA00048586"/>
    </source>
</evidence>
<dbReference type="Pfam" id="PF01066">
    <property type="entry name" value="CDP-OH_P_transf"/>
    <property type="match status" value="1"/>
</dbReference>
<keyword evidence="12" id="KW-0594">Phospholipid biosynthesis</keyword>
<feature type="transmembrane region" description="Helical" evidence="15">
    <location>
        <begin position="126"/>
        <end position="147"/>
    </location>
</feature>
<name>B2IJR5_BEII9</name>
<evidence type="ECO:0000256" key="9">
    <source>
        <dbReference type="ARBA" id="ARBA00022989"/>
    </source>
</evidence>
<dbReference type="AlphaFoldDB" id="B2IJR5"/>
<evidence type="ECO:0000256" key="5">
    <source>
        <dbReference type="ARBA" id="ARBA00013170"/>
    </source>
</evidence>
<dbReference type="InterPro" id="IPR004570">
    <property type="entry name" value="Phosphatidylglycerol_P_synth"/>
</dbReference>
<dbReference type="KEGG" id="bid:Bind_1296"/>
<evidence type="ECO:0000313" key="17">
    <source>
        <dbReference type="Proteomes" id="UP000001695"/>
    </source>
</evidence>
<protein>
    <recommendedName>
        <fullName evidence="6">CDP-diacylglycerol--glycerol-3-phosphate 3-phosphatidyltransferase</fullName>
        <ecNumber evidence="5">2.7.8.5</ecNumber>
    </recommendedName>
</protein>
<comment type="pathway">
    <text evidence="2">Phospholipid metabolism; phosphatidylglycerol biosynthesis; phosphatidylglycerol from CDP-diacylglycerol: step 1/2.</text>
</comment>
<keyword evidence="7" id="KW-0444">Lipid biosynthesis</keyword>
<dbReference type="PANTHER" id="PTHR14269:SF62">
    <property type="entry name" value="CDP-DIACYLGLYCEROL--GLYCEROL-3-PHOSPHATE 3-PHOSPHATIDYLTRANSFERASE 1, CHLOROPLASTIC"/>
    <property type="match status" value="1"/>
</dbReference>
<keyword evidence="9 15" id="KW-1133">Transmembrane helix</keyword>
<evidence type="ECO:0000313" key="16">
    <source>
        <dbReference type="EMBL" id="ACB94937.1"/>
    </source>
</evidence>
<feature type="transmembrane region" description="Helical" evidence="15">
    <location>
        <begin position="153"/>
        <end position="174"/>
    </location>
</feature>
<keyword evidence="8 15" id="KW-0812">Transmembrane</keyword>
<comment type="similarity">
    <text evidence="4">Belongs to the CDP-alcohol phosphatidyltransferase class-I family.</text>
</comment>
<dbReference type="InterPro" id="IPR000462">
    <property type="entry name" value="CDP-OH_P_trans"/>
</dbReference>
<evidence type="ECO:0000256" key="15">
    <source>
        <dbReference type="SAM" id="Phobius"/>
    </source>
</evidence>
<evidence type="ECO:0000256" key="11">
    <source>
        <dbReference type="ARBA" id="ARBA00023136"/>
    </source>
</evidence>
<dbReference type="Proteomes" id="UP000001695">
    <property type="component" value="Chromosome"/>
</dbReference>
<evidence type="ECO:0000256" key="13">
    <source>
        <dbReference type="ARBA" id="ARBA00023264"/>
    </source>
</evidence>
<keyword evidence="16" id="KW-0808">Transferase</keyword>
<dbReference type="EC" id="2.7.8.5" evidence="5"/>
<dbReference type="GO" id="GO:0046474">
    <property type="term" value="P:glycerophospholipid biosynthetic process"/>
    <property type="evidence" value="ECO:0007669"/>
    <property type="project" value="TreeGrafter"/>
</dbReference>
<keyword evidence="17" id="KW-1185">Reference proteome</keyword>
<dbReference type="InterPro" id="IPR050324">
    <property type="entry name" value="CDP-alcohol_PTase-I"/>
</dbReference>
<evidence type="ECO:0000256" key="4">
    <source>
        <dbReference type="ARBA" id="ARBA00010441"/>
    </source>
</evidence>
<dbReference type="PIRSF" id="PIRSF000847">
    <property type="entry name" value="Phos_ph_gly_syn"/>
    <property type="match status" value="1"/>
</dbReference>
<gene>
    <name evidence="16" type="ordered locus">Bind_1296</name>
</gene>
<dbReference type="STRING" id="395963.Bind_1296"/>
<organism evidence="16 17">
    <name type="scientific">Beijerinckia indica subsp. indica (strain ATCC 9039 / DSM 1715 / NCIMB 8712)</name>
    <dbReference type="NCBI Taxonomy" id="395963"/>
    <lineage>
        <taxon>Bacteria</taxon>
        <taxon>Pseudomonadati</taxon>
        <taxon>Pseudomonadota</taxon>
        <taxon>Alphaproteobacteria</taxon>
        <taxon>Hyphomicrobiales</taxon>
        <taxon>Beijerinckiaceae</taxon>
        <taxon>Beijerinckia</taxon>
    </lineage>
</organism>
<dbReference type="eggNOG" id="COG0558">
    <property type="taxonomic scope" value="Bacteria"/>
</dbReference>
<reference evidence="16 17" key="2">
    <citation type="journal article" date="2010" name="J. Bacteriol.">
        <title>Complete genome sequence of Beijerinckia indica subsp. indica.</title>
        <authorList>
            <person name="Tamas I."/>
            <person name="Dedysh S.N."/>
            <person name="Liesack W."/>
            <person name="Stott M.B."/>
            <person name="Alam M."/>
            <person name="Murrell J.C."/>
            <person name="Dunfield P.F."/>
        </authorList>
    </citation>
    <scope>NUCLEOTIDE SEQUENCE [LARGE SCALE GENOMIC DNA]</scope>
    <source>
        <strain evidence="17">ATCC 9039 / DSM 1715 / NCIMB 8712</strain>
    </source>
</reference>
<dbReference type="RefSeq" id="WP_012384294.1">
    <property type="nucleotide sequence ID" value="NC_010581.1"/>
</dbReference>
<evidence type="ECO:0000256" key="7">
    <source>
        <dbReference type="ARBA" id="ARBA00022516"/>
    </source>
</evidence>
<dbReference type="GO" id="GO:0016020">
    <property type="term" value="C:membrane"/>
    <property type="evidence" value="ECO:0007669"/>
    <property type="project" value="UniProtKB-SubCell"/>
</dbReference>
<evidence type="ECO:0000256" key="1">
    <source>
        <dbReference type="ARBA" id="ARBA00004141"/>
    </source>
</evidence>
<dbReference type="InterPro" id="IPR043130">
    <property type="entry name" value="CDP-OH_PTrfase_TM_dom"/>
</dbReference>
<sequence length="182" mass="19934">MQASNFGSLPNLITLLRLVLVPAIVAMIASQRWVAACLIFLVAGLSDAADGWIAKQFNLRTELGAYLDPLADKALLVSIYVALAITRTVPVTLTIIIVARDLMIIGAFMVAWLLQKPMRVEPLLISKLNTAAQIAFAALVLGIKAFALSPEPWFGWGVYGVALLTLVSMAAYFWRWIHHMEV</sequence>
<comment type="subcellular location">
    <subcellularLocation>
        <location evidence="1">Membrane</location>
        <topology evidence="1">Multi-pass membrane protein</topology>
    </subcellularLocation>
</comment>
<feature type="transmembrane region" description="Helical" evidence="15">
    <location>
        <begin position="20"/>
        <end position="45"/>
    </location>
</feature>
<dbReference type="EMBL" id="CP001016">
    <property type="protein sequence ID" value="ACB94937.1"/>
    <property type="molecule type" value="Genomic_DNA"/>
</dbReference>
<comment type="catalytic activity">
    <reaction evidence="14">
        <text>a CDP-1,2-diacyl-sn-glycerol + sn-glycerol 3-phosphate = a 1,2-diacyl-sn-glycero-3-phospho-(1'-sn-glycero-3'-phosphate) + CMP + H(+)</text>
        <dbReference type="Rhea" id="RHEA:12593"/>
        <dbReference type="ChEBI" id="CHEBI:15378"/>
        <dbReference type="ChEBI" id="CHEBI:57597"/>
        <dbReference type="ChEBI" id="CHEBI:58332"/>
        <dbReference type="ChEBI" id="CHEBI:60110"/>
        <dbReference type="ChEBI" id="CHEBI:60377"/>
        <dbReference type="EC" id="2.7.8.5"/>
    </reaction>
</comment>
<dbReference type="OrthoDB" id="9796672at2"/>
<evidence type="ECO:0000256" key="10">
    <source>
        <dbReference type="ARBA" id="ARBA00023098"/>
    </source>
</evidence>
<evidence type="ECO:0000256" key="12">
    <source>
        <dbReference type="ARBA" id="ARBA00023209"/>
    </source>
</evidence>
<accession>B2IJR5</accession>
<dbReference type="FunFam" id="1.20.120.1760:FF:000033">
    <property type="entry name" value="CDP-alcohol phosphatidyltransferase"/>
    <property type="match status" value="1"/>
</dbReference>
<proteinExistence type="inferred from homology"/>
<comment type="pathway">
    <text evidence="3">Lipid metabolism.</text>
</comment>
<dbReference type="Gene3D" id="1.20.120.1760">
    <property type="match status" value="1"/>
</dbReference>